<dbReference type="Proteomes" id="UP001189429">
    <property type="component" value="Unassembled WGS sequence"/>
</dbReference>
<keyword evidence="3" id="KW-1185">Reference proteome</keyword>
<accession>A0ABN9PRH6</accession>
<dbReference type="EMBL" id="CAUYUJ010001369">
    <property type="protein sequence ID" value="CAK0795559.1"/>
    <property type="molecule type" value="Genomic_DNA"/>
</dbReference>
<name>A0ABN9PRH6_9DINO</name>
<evidence type="ECO:0000313" key="3">
    <source>
        <dbReference type="Proteomes" id="UP001189429"/>
    </source>
</evidence>
<protein>
    <submittedName>
        <fullName evidence="2">Uncharacterized protein</fullName>
    </submittedName>
</protein>
<feature type="non-terminal residue" evidence="2">
    <location>
        <position position="1"/>
    </location>
</feature>
<proteinExistence type="predicted"/>
<organism evidence="2 3">
    <name type="scientific">Prorocentrum cordatum</name>
    <dbReference type="NCBI Taxonomy" id="2364126"/>
    <lineage>
        <taxon>Eukaryota</taxon>
        <taxon>Sar</taxon>
        <taxon>Alveolata</taxon>
        <taxon>Dinophyceae</taxon>
        <taxon>Prorocentrales</taxon>
        <taxon>Prorocentraceae</taxon>
        <taxon>Prorocentrum</taxon>
    </lineage>
</organism>
<gene>
    <name evidence="2" type="ORF">PCOR1329_LOCUS5208</name>
</gene>
<feature type="region of interest" description="Disordered" evidence="1">
    <location>
        <begin position="471"/>
        <end position="507"/>
    </location>
</feature>
<comment type="caution">
    <text evidence="2">The sequence shown here is derived from an EMBL/GenBank/DDBJ whole genome shotgun (WGS) entry which is preliminary data.</text>
</comment>
<feature type="compositionally biased region" description="Low complexity" evidence="1">
    <location>
        <begin position="484"/>
        <end position="493"/>
    </location>
</feature>
<evidence type="ECO:0000256" key="1">
    <source>
        <dbReference type="SAM" id="MobiDB-lite"/>
    </source>
</evidence>
<feature type="region of interest" description="Disordered" evidence="1">
    <location>
        <begin position="100"/>
        <end position="119"/>
    </location>
</feature>
<reference evidence="2" key="1">
    <citation type="submission" date="2023-10" db="EMBL/GenBank/DDBJ databases">
        <authorList>
            <person name="Chen Y."/>
            <person name="Shah S."/>
            <person name="Dougan E. K."/>
            <person name="Thang M."/>
            <person name="Chan C."/>
        </authorList>
    </citation>
    <scope>NUCLEOTIDE SEQUENCE [LARGE SCALE GENOMIC DNA]</scope>
</reference>
<sequence length="797" mass="84123">ESVDFLNKTLNAESVLICLHAVASGFPRAFSKLLAPQEFTVTFLELLKMCVPPCPSAIDANRIVTQWIIDKPGKDFLNRLLTPMASSKVFMLQPQVPEPKIKKAKSGQQAPPPSPPKEMFPLTVDVVNSDSTRDVTFLDDVWAMLRHAQSVVKFHGHDGKLSPQVHDRLISKACSSALEFALAGHITVRRKKVDAWSKVRCVLRDMVIAAHESGAVALVASTGDPTADMMAALMASTAAADDATAAAADAKERAGVAAFLADAGIQERLSAFIKAQPLHLPASMHPVHIDLAKAVCEGGGSNNMTQAKDLLSKLWVILNAAIPPAWIAMAIDAADCLVIDGSLPDGLDDAGVAPEIVPLISHVRGKYVQSLMLMAVGQLGTNVIDVDVPKAMQFLANSDVLNVACDLDACSSSREAWHANWLHVLSELAKVQSSDQALAVLNERLGEITPGDDGAAGAAASSAVGATAKARAKPKAAPAPAPAPAALAQAAQEEPPPPPPDSETLATPWHMPFDNIYDLASGSVNMREADAFSRAAAAAAPVARDSRVTIDALYLVRLQKALEKLLWDHVDAHDWGDITFLDLGSKSHSELAVTRVVEQQLRFVLAGTVSTKHQPKSIQIATVLGIDFFVSGSSHNSIQSEAPLPGWLVGTCAKASQANVELTFETYDHKLDALSLYPMTVDPAADPAPAPGTCINVKLKVPVIKPVEGAIGNVCEAGKPFILKRFVPRPKAAAAKKGAAAAVTVQEGGPDTSKCMGPSAVSIAARMHQLANAEDAPMSIVARQRSAPAASAKHILK</sequence>
<evidence type="ECO:0000313" key="2">
    <source>
        <dbReference type="EMBL" id="CAK0795559.1"/>
    </source>
</evidence>